<organism evidence="10 11">
    <name type="scientific">Haloferula sargassicola</name>
    <dbReference type="NCBI Taxonomy" id="490096"/>
    <lineage>
        <taxon>Bacteria</taxon>
        <taxon>Pseudomonadati</taxon>
        <taxon>Verrucomicrobiota</taxon>
        <taxon>Verrucomicrobiia</taxon>
        <taxon>Verrucomicrobiales</taxon>
        <taxon>Verrucomicrobiaceae</taxon>
        <taxon>Haloferula</taxon>
    </lineage>
</organism>
<dbReference type="RefSeq" id="WP_353565285.1">
    <property type="nucleotide sequence ID" value="NZ_BAABRI010000002.1"/>
</dbReference>
<dbReference type="PANTHER" id="PTHR14463:SF10">
    <property type="entry name" value="LIPASE MATURATION FACTOR 1"/>
    <property type="match status" value="1"/>
</dbReference>
<evidence type="ECO:0000259" key="9">
    <source>
        <dbReference type="Pfam" id="PF25179"/>
    </source>
</evidence>
<evidence type="ECO:0000313" key="11">
    <source>
        <dbReference type="Proteomes" id="UP001476282"/>
    </source>
</evidence>
<accession>A0ABP9UMX8</accession>
<evidence type="ECO:0000256" key="5">
    <source>
        <dbReference type="ARBA" id="ARBA00022989"/>
    </source>
</evidence>
<evidence type="ECO:0000256" key="4">
    <source>
        <dbReference type="ARBA" id="ARBA00022824"/>
    </source>
</evidence>
<dbReference type="InterPro" id="IPR009613">
    <property type="entry name" value="LMF"/>
</dbReference>
<evidence type="ECO:0000256" key="2">
    <source>
        <dbReference type="ARBA" id="ARBA00005512"/>
    </source>
</evidence>
<feature type="transmembrane region" description="Helical" evidence="7">
    <location>
        <begin position="12"/>
        <end position="32"/>
    </location>
</feature>
<dbReference type="PANTHER" id="PTHR14463">
    <property type="entry name" value="LIPASE MATURATION FACTOR"/>
    <property type="match status" value="1"/>
</dbReference>
<proteinExistence type="inferred from homology"/>
<feature type="transmembrane region" description="Helical" evidence="7">
    <location>
        <begin position="71"/>
        <end position="92"/>
    </location>
</feature>
<protein>
    <recommendedName>
        <fullName evidence="12">Lipase maturation factor family protein</fullName>
    </recommendedName>
</protein>
<evidence type="ECO:0008006" key="12">
    <source>
        <dbReference type="Google" id="ProtNLM"/>
    </source>
</evidence>
<evidence type="ECO:0000256" key="7">
    <source>
        <dbReference type="SAM" id="Phobius"/>
    </source>
</evidence>
<comment type="similarity">
    <text evidence="2">Belongs to the lipase maturation factor family.</text>
</comment>
<dbReference type="Pfam" id="PF06762">
    <property type="entry name" value="LMF1"/>
    <property type="match status" value="1"/>
</dbReference>
<dbReference type="InterPro" id="IPR057433">
    <property type="entry name" value="LMF1/2_C"/>
</dbReference>
<reference evidence="10 11" key="1">
    <citation type="submission" date="2024-02" db="EMBL/GenBank/DDBJ databases">
        <title>Haloferula sargassicola NBRC 104335.</title>
        <authorList>
            <person name="Ichikawa N."/>
            <person name="Katano-Makiyama Y."/>
            <person name="Hidaka K."/>
        </authorList>
    </citation>
    <scope>NUCLEOTIDE SEQUENCE [LARGE SCALE GENOMIC DNA]</scope>
    <source>
        <strain evidence="10 11">NBRC 104335</strain>
    </source>
</reference>
<evidence type="ECO:0000256" key="6">
    <source>
        <dbReference type="ARBA" id="ARBA00023136"/>
    </source>
</evidence>
<dbReference type="EMBL" id="BAABRI010000002">
    <property type="protein sequence ID" value="GAA5481128.1"/>
    <property type="molecule type" value="Genomic_DNA"/>
</dbReference>
<feature type="transmembrane region" description="Helical" evidence="7">
    <location>
        <begin position="257"/>
        <end position="277"/>
    </location>
</feature>
<keyword evidence="5 7" id="KW-1133">Transmembrane helix</keyword>
<evidence type="ECO:0000313" key="10">
    <source>
        <dbReference type="EMBL" id="GAA5481128.1"/>
    </source>
</evidence>
<name>A0ABP9UMX8_9BACT</name>
<feature type="transmembrane region" description="Helical" evidence="7">
    <location>
        <begin position="98"/>
        <end position="116"/>
    </location>
</feature>
<dbReference type="InterPro" id="IPR057434">
    <property type="entry name" value="LMF1/2_N"/>
</dbReference>
<feature type="domain" description="Lipase maturation factor 1/2 N-terminal" evidence="8">
    <location>
        <begin position="121"/>
        <end position="272"/>
    </location>
</feature>
<keyword evidence="6 7" id="KW-0472">Membrane</keyword>
<keyword evidence="3 7" id="KW-0812">Transmembrane</keyword>
<dbReference type="Pfam" id="PF25179">
    <property type="entry name" value="LMF1_C"/>
    <property type="match status" value="1"/>
</dbReference>
<comment type="subcellular location">
    <subcellularLocation>
        <location evidence="1">Endoplasmic reticulum membrane</location>
        <topology evidence="1">Multi-pass membrane protein</topology>
    </subcellularLocation>
</comment>
<feature type="transmembrane region" description="Helical" evidence="7">
    <location>
        <begin position="289"/>
        <end position="310"/>
    </location>
</feature>
<feature type="domain" description="Lipase maturation factor 1/2 C-terminal" evidence="9">
    <location>
        <begin position="329"/>
        <end position="479"/>
    </location>
</feature>
<evidence type="ECO:0000256" key="3">
    <source>
        <dbReference type="ARBA" id="ARBA00022692"/>
    </source>
</evidence>
<sequence>MDFLTAGDGWFARLWFERGLAGLYAVAFLSALRQFPALLGERGLLPVPEFLRHHRFREAPSLFHWRYGDGWFRVVAGTGLMLAVAMALGAFASSPLGVGTMVWLALYFLYLSIVNVGQAFYRFGWESMILEAGFFAAFLGPTWMEPSMLPSLILRWMLFRVEVGAGLIKLRVGGVWLDRTALYFHHETQPLPNPLSRGFHRLPRWMLRGGVGFSHAVQVAVPFGLFLPQPVAGIAAALIIVHQLLLIVAGNYAWLNWLTVVLAFVALPDGWLAAVTPAAPPAALAPRPLAWEIGLLGVTAGTVWLSIAPGRNLCSKRQRMNFCWNRWHLVNAYGAFGSVTQRRHEIVIEGTRAEVAGDAAAEWLAYEFKGKPGRPDRTPPLVAPYHLRLDWLMWFLPFSVRETPRGIVVMREERWFRALIDKLLEGDRAVSRLLRSDPFSDDPPNFVRARYFHYRFTTPSERRETGAVWKRTCLGDYLPPTRLRSRK</sequence>
<evidence type="ECO:0000256" key="1">
    <source>
        <dbReference type="ARBA" id="ARBA00004477"/>
    </source>
</evidence>
<dbReference type="Proteomes" id="UP001476282">
    <property type="component" value="Unassembled WGS sequence"/>
</dbReference>
<feature type="transmembrane region" description="Helical" evidence="7">
    <location>
        <begin position="128"/>
        <end position="144"/>
    </location>
</feature>
<evidence type="ECO:0000259" key="8">
    <source>
        <dbReference type="Pfam" id="PF06762"/>
    </source>
</evidence>
<keyword evidence="4" id="KW-0256">Endoplasmic reticulum</keyword>
<keyword evidence="11" id="KW-1185">Reference proteome</keyword>
<gene>
    <name evidence="10" type="ORF">Hsar01_00335</name>
</gene>
<comment type="caution">
    <text evidence="10">The sequence shown here is derived from an EMBL/GenBank/DDBJ whole genome shotgun (WGS) entry which is preliminary data.</text>
</comment>